<dbReference type="AlphaFoldDB" id="A0A1S8L7T8"/>
<dbReference type="KEGG" id="crw:CROST_038020"/>
<evidence type="ECO:0000313" key="4">
    <source>
        <dbReference type="Proteomes" id="UP000190951"/>
    </source>
</evidence>
<dbReference type="InterPro" id="IPR048254">
    <property type="entry name" value="CDP_ALCOHOL_P_TRANSF_CS"/>
</dbReference>
<evidence type="ECO:0000313" key="3">
    <source>
        <dbReference type="EMBL" id="URZ13052.1"/>
    </source>
</evidence>
<name>A0A1S8L7T8_9CLOT</name>
<keyword evidence="4" id="KW-1185">Reference proteome</keyword>
<dbReference type="GO" id="GO:0008654">
    <property type="term" value="P:phospholipid biosynthetic process"/>
    <property type="evidence" value="ECO:0007669"/>
    <property type="project" value="InterPro"/>
</dbReference>
<evidence type="ECO:0000256" key="2">
    <source>
        <dbReference type="RuleBase" id="RU003750"/>
    </source>
</evidence>
<reference evidence="3 4" key="1">
    <citation type="submission" date="2022-04" db="EMBL/GenBank/DDBJ databases">
        <title>Genome sequence of C. roseum typestrain.</title>
        <authorList>
            <person name="Poehlein A."/>
            <person name="Schoch T."/>
            <person name="Duerre P."/>
            <person name="Daniel R."/>
        </authorList>
    </citation>
    <scope>NUCLEOTIDE SEQUENCE [LARGE SCALE GENOMIC DNA]</scope>
    <source>
        <strain evidence="3 4">DSM 7320</strain>
    </source>
</reference>
<dbReference type="RefSeq" id="WP_139355958.1">
    <property type="nucleotide sequence ID" value="NZ_CP096983.1"/>
</dbReference>
<dbReference type="EMBL" id="CP096983">
    <property type="protein sequence ID" value="URZ13052.1"/>
    <property type="molecule type" value="Genomic_DNA"/>
</dbReference>
<proteinExistence type="inferred from homology"/>
<dbReference type="InterPro" id="IPR043130">
    <property type="entry name" value="CDP-OH_PTrfase_TM_dom"/>
</dbReference>
<dbReference type="PROSITE" id="PS00379">
    <property type="entry name" value="CDP_ALCOHOL_P_TRANSF"/>
    <property type="match status" value="1"/>
</dbReference>
<accession>A0A1S8L7T8</accession>
<gene>
    <name evidence="3" type="ORF">CROST_038020</name>
</gene>
<dbReference type="GO" id="GO:0016020">
    <property type="term" value="C:membrane"/>
    <property type="evidence" value="ECO:0007669"/>
    <property type="project" value="InterPro"/>
</dbReference>
<dbReference type="Proteomes" id="UP000190951">
    <property type="component" value="Chromosome"/>
</dbReference>
<dbReference type="Gene3D" id="1.20.120.1760">
    <property type="match status" value="1"/>
</dbReference>
<protein>
    <submittedName>
        <fullName evidence="3">Uncharacterized protein</fullName>
    </submittedName>
</protein>
<dbReference type="InterPro" id="IPR000462">
    <property type="entry name" value="CDP-OH_P_trans"/>
</dbReference>
<evidence type="ECO:0000256" key="1">
    <source>
        <dbReference type="ARBA" id="ARBA00022679"/>
    </source>
</evidence>
<sequence length="191" mass="22530">MNRVIKIIPNSLTLFRIIMAFVFMYFIIMHFQYSNMEIQGIIIVFLAICFSDLLDGKIARKMEVTSEIGAKLDVVADLLYIVTSYITLIVFKIMPIWFLLFVFFKFFEFIITSKLIRGLNNSDNFFIFDPIGRVVSAIFFIIPGMFCVSIFVDAYIIKRFVNYFLYVVMVFGFFSSYLRIKNVYMLIKKRI</sequence>
<organism evidence="3 4">
    <name type="scientific">Clostridium felsineum</name>
    <dbReference type="NCBI Taxonomy" id="36839"/>
    <lineage>
        <taxon>Bacteria</taxon>
        <taxon>Bacillati</taxon>
        <taxon>Bacillota</taxon>
        <taxon>Clostridia</taxon>
        <taxon>Eubacteriales</taxon>
        <taxon>Clostridiaceae</taxon>
        <taxon>Clostridium</taxon>
    </lineage>
</organism>
<dbReference type="Pfam" id="PF01066">
    <property type="entry name" value="CDP-OH_P_transf"/>
    <property type="match status" value="1"/>
</dbReference>
<keyword evidence="1 2" id="KW-0808">Transferase</keyword>
<dbReference type="STRING" id="84029.CROST_17800"/>
<comment type="similarity">
    <text evidence="2">Belongs to the CDP-alcohol phosphatidyltransferase class-I family.</text>
</comment>
<dbReference type="GO" id="GO:0016780">
    <property type="term" value="F:phosphotransferase activity, for other substituted phosphate groups"/>
    <property type="evidence" value="ECO:0007669"/>
    <property type="project" value="InterPro"/>
</dbReference>